<dbReference type="EMBL" id="FIJK01000039">
    <property type="protein sequence ID" value="CYW41890.1"/>
    <property type="molecule type" value="Genomic_DNA"/>
</dbReference>
<dbReference type="AlphaFoldDB" id="A0A116P756"/>
<dbReference type="InterPro" id="IPR005624">
    <property type="entry name" value="PduO/GlcC-like"/>
</dbReference>
<dbReference type="InterPro" id="IPR038084">
    <property type="entry name" value="PduO/GlcC-like_sf"/>
</dbReference>
<gene>
    <name evidence="1" type="primary">pduO</name>
    <name evidence="1" type="ORF">ERS132539_01556</name>
</gene>
<protein>
    <submittedName>
        <fullName evidence="1">PduO protein</fullName>
    </submittedName>
</protein>
<accession>A0A116P756</accession>
<organism evidence="1 2">
    <name type="scientific">Streptococcus suis</name>
    <dbReference type="NCBI Taxonomy" id="1307"/>
    <lineage>
        <taxon>Bacteria</taxon>
        <taxon>Bacillati</taxon>
        <taxon>Bacillota</taxon>
        <taxon>Bacilli</taxon>
        <taxon>Lactobacillales</taxon>
        <taxon>Streptococcaceae</taxon>
        <taxon>Streptococcus</taxon>
    </lineage>
</organism>
<evidence type="ECO:0000313" key="1">
    <source>
        <dbReference type="EMBL" id="CYW41890.1"/>
    </source>
</evidence>
<dbReference type="PANTHER" id="PTHR34309">
    <property type="entry name" value="SLR1406 PROTEIN"/>
    <property type="match status" value="1"/>
</dbReference>
<dbReference type="InterPro" id="IPR052517">
    <property type="entry name" value="GlcG_carb_metab_protein"/>
</dbReference>
<evidence type="ECO:0000313" key="2">
    <source>
        <dbReference type="Proteomes" id="UP000069526"/>
    </source>
</evidence>
<name>A0A116P756_STRSU</name>
<proteinExistence type="predicted"/>
<dbReference type="Proteomes" id="UP000069526">
    <property type="component" value="Unassembled WGS sequence"/>
</dbReference>
<dbReference type="PANTHER" id="PTHR34309:SF10">
    <property type="entry name" value="SLR1406 PROTEIN"/>
    <property type="match status" value="1"/>
</dbReference>
<dbReference type="Gene3D" id="3.30.450.150">
    <property type="entry name" value="Haem-degrading domain"/>
    <property type="match status" value="1"/>
</dbReference>
<dbReference type="Pfam" id="PF03928">
    <property type="entry name" value="HbpS-like"/>
    <property type="match status" value="1"/>
</dbReference>
<reference evidence="1 2" key="1">
    <citation type="submission" date="2016-02" db="EMBL/GenBank/DDBJ databases">
        <authorList>
            <consortium name="Pathogen Informatics"/>
        </authorList>
    </citation>
    <scope>NUCLEOTIDE SEQUENCE [LARGE SCALE GENOMIC DNA]</scope>
    <source>
        <strain evidence="1 2">SS1013</strain>
    </source>
</reference>
<dbReference type="SUPFAM" id="SSF143744">
    <property type="entry name" value="GlcG-like"/>
    <property type="match status" value="1"/>
</dbReference>
<dbReference type="RefSeq" id="WP_029997776.1">
    <property type="nucleotide sequence ID" value="NZ_CEIH01000039.1"/>
</dbReference>
<sequence length="166" mass="18627">MTQNQNQIDEILLQRIIQKCQELLEKKDDLQTINLYDLAFDIVNRAREKAQELKVPVVITLVDAAAHVILSYRMEDSLLVSYDMAYRKAYTAVGMKMQSKDLAVLTKPDQWLFQLETMSEGQIVSLAGGIPIYSKGRIIGAIGISGGNAIEDQTIAEYAIEKIHPN</sequence>